<dbReference type="Proteomes" id="UP000321749">
    <property type="component" value="Unassembled WGS sequence"/>
</dbReference>
<reference evidence="1 2" key="1">
    <citation type="submission" date="2019-07" db="EMBL/GenBank/DDBJ databases">
        <title>Whole genome shotgun sequence of Agrococcus baldri NBRC 103055.</title>
        <authorList>
            <person name="Hosoyama A."/>
            <person name="Uohara A."/>
            <person name="Ohji S."/>
            <person name="Ichikawa N."/>
        </authorList>
    </citation>
    <scope>NUCLEOTIDE SEQUENCE [LARGE SCALE GENOMIC DNA]</scope>
    <source>
        <strain evidence="1 2">NBRC 103055</strain>
    </source>
</reference>
<accession>A0AA87RCS7</accession>
<evidence type="ECO:0000313" key="1">
    <source>
        <dbReference type="EMBL" id="GEK80317.1"/>
    </source>
</evidence>
<sequence length="51" mass="5824">MHAVALAAGWTPVRDPKPYPRFTDRYFASFVESDDGIRIEFMHNPPRDASS</sequence>
<dbReference type="InterPro" id="IPR029068">
    <property type="entry name" value="Glyas_Bleomycin-R_OHBP_Dase"/>
</dbReference>
<dbReference type="Gene3D" id="3.10.180.10">
    <property type="entry name" value="2,3-Dihydroxybiphenyl 1,2-Dioxygenase, domain 1"/>
    <property type="match status" value="1"/>
</dbReference>
<dbReference type="EMBL" id="BJUU01000009">
    <property type="protein sequence ID" value="GEK80317.1"/>
    <property type="molecule type" value="Genomic_DNA"/>
</dbReference>
<gene>
    <name evidence="1" type="ORF">ABA31_16680</name>
</gene>
<evidence type="ECO:0000313" key="2">
    <source>
        <dbReference type="Proteomes" id="UP000321749"/>
    </source>
</evidence>
<keyword evidence="2" id="KW-1185">Reference proteome</keyword>
<name>A0AA87RCS7_9MICO</name>
<organism evidence="1 2">
    <name type="scientific">Agrococcus baldri</name>
    <dbReference type="NCBI Taxonomy" id="153730"/>
    <lineage>
        <taxon>Bacteria</taxon>
        <taxon>Bacillati</taxon>
        <taxon>Actinomycetota</taxon>
        <taxon>Actinomycetes</taxon>
        <taxon>Micrococcales</taxon>
        <taxon>Microbacteriaceae</taxon>
        <taxon>Agrococcus</taxon>
    </lineage>
</organism>
<dbReference type="SUPFAM" id="SSF54593">
    <property type="entry name" value="Glyoxalase/Bleomycin resistance protein/Dihydroxybiphenyl dioxygenase"/>
    <property type="match status" value="1"/>
</dbReference>
<protein>
    <submittedName>
        <fullName evidence="1">Uncharacterized protein</fullName>
    </submittedName>
</protein>
<comment type="caution">
    <text evidence="1">The sequence shown here is derived from an EMBL/GenBank/DDBJ whole genome shotgun (WGS) entry which is preliminary data.</text>
</comment>
<proteinExistence type="predicted"/>
<dbReference type="AlphaFoldDB" id="A0AA87RCS7"/>